<evidence type="ECO:0000256" key="1">
    <source>
        <dbReference type="ARBA" id="ARBA00004177"/>
    </source>
</evidence>
<evidence type="ECO:0000256" key="2">
    <source>
        <dbReference type="ARBA" id="ARBA00006190"/>
    </source>
</evidence>
<dbReference type="STRING" id="425265.A8QD29"/>
<organism evidence="6 7">
    <name type="scientific">Malassezia globosa (strain ATCC MYA-4612 / CBS 7966)</name>
    <name type="common">Dandruff-associated fungus</name>
    <dbReference type="NCBI Taxonomy" id="425265"/>
    <lineage>
        <taxon>Eukaryota</taxon>
        <taxon>Fungi</taxon>
        <taxon>Dikarya</taxon>
        <taxon>Basidiomycota</taxon>
        <taxon>Ustilaginomycotina</taxon>
        <taxon>Malasseziomycetes</taxon>
        <taxon>Malasseziales</taxon>
        <taxon>Malasseziaceae</taxon>
        <taxon>Malassezia</taxon>
    </lineage>
</organism>
<sequence length="267" mass="29749">MEVSRGVPIATWSCGQCARTVPNPYAKTPHPTVLDHHRPSSTIPTLEGMAGWFSWVSGKRDNKNTARDAIIGLREQLHLIAKKEEHLQTKIDEELRKAKDNVTSNKRAAQAALRQKKMYETELDRLAGSRMTLETQVNAIENANMNLETMRAMQRGSAALKHIHANMDIDKVDNTMDSIREEMALTNEISEAISNPVGLGHELDEDELRNELQELEQDELHNRLVGAEAAPAHHISTPTQSDATKNAHADSVDEDAELRALQAELAM</sequence>
<dbReference type="Gene3D" id="1.10.287.1060">
    <property type="entry name" value="ESAT-6-like"/>
    <property type="match status" value="1"/>
</dbReference>
<keyword evidence="3" id="KW-0967">Endosome</keyword>
<protein>
    <recommendedName>
        <fullName evidence="4">Vacuolar-sorting protein SNF7</fullName>
    </recommendedName>
    <alternativeName>
        <fullName evidence="5">Vacuolar protein-sorting-associated protein 32</fullName>
    </alternativeName>
</protein>
<evidence type="ECO:0000256" key="4">
    <source>
        <dbReference type="ARBA" id="ARBA00040017"/>
    </source>
</evidence>
<accession>A8QD29</accession>
<dbReference type="GO" id="GO:0006900">
    <property type="term" value="P:vesicle budding from membrane"/>
    <property type="evidence" value="ECO:0007669"/>
    <property type="project" value="TreeGrafter"/>
</dbReference>
<dbReference type="InParanoid" id="A8QD29"/>
<dbReference type="PANTHER" id="PTHR22761:SF10">
    <property type="entry name" value="GH13992P"/>
    <property type="match status" value="1"/>
</dbReference>
<dbReference type="EMBL" id="AAYY01000020">
    <property type="protein sequence ID" value="EDP41548.1"/>
    <property type="molecule type" value="Genomic_DNA"/>
</dbReference>
<dbReference type="GO" id="GO:0005771">
    <property type="term" value="C:multivesicular body"/>
    <property type="evidence" value="ECO:0007669"/>
    <property type="project" value="TreeGrafter"/>
</dbReference>
<comment type="subcellular location">
    <subcellularLocation>
        <location evidence="1">Endosome</location>
    </subcellularLocation>
</comment>
<dbReference type="FunCoup" id="A8QD29">
    <property type="interactions" value="228"/>
</dbReference>
<dbReference type="Pfam" id="PF03357">
    <property type="entry name" value="Snf7"/>
    <property type="match status" value="1"/>
</dbReference>
<evidence type="ECO:0000256" key="3">
    <source>
        <dbReference type="ARBA" id="ARBA00022753"/>
    </source>
</evidence>
<dbReference type="GO" id="GO:0000815">
    <property type="term" value="C:ESCRT III complex"/>
    <property type="evidence" value="ECO:0007669"/>
    <property type="project" value="TreeGrafter"/>
</dbReference>
<dbReference type="VEuPathDB" id="FungiDB:MGL_4097"/>
<dbReference type="GeneID" id="5853031"/>
<reference evidence="6 7" key="1">
    <citation type="journal article" date="2007" name="Proc. Natl. Acad. Sci. U.S.A.">
        <title>Dandruff-associated Malassezia genomes reveal convergent and divergent virulence traits shared with plant and human fungal pathogens.</title>
        <authorList>
            <person name="Xu J."/>
            <person name="Saunders C.W."/>
            <person name="Hu P."/>
            <person name="Grant R.A."/>
            <person name="Boekhout T."/>
            <person name="Kuramae E.E."/>
            <person name="Kronstad J.W."/>
            <person name="Deangelis Y.M."/>
            <person name="Reeder N.L."/>
            <person name="Johnstone K.R."/>
            <person name="Leland M."/>
            <person name="Fieno A.M."/>
            <person name="Begley W.M."/>
            <person name="Sun Y."/>
            <person name="Lacey M.P."/>
            <person name="Chaudhary T."/>
            <person name="Keough T."/>
            <person name="Chu L."/>
            <person name="Sears R."/>
            <person name="Yuan B."/>
            <person name="Dawson T.L.Jr."/>
        </authorList>
    </citation>
    <scope>NUCLEOTIDE SEQUENCE [LARGE SCALE GENOMIC DNA]</scope>
    <source>
        <strain evidence="7">ATCC MYA-4612 / CBS 7966</strain>
    </source>
</reference>
<dbReference type="Gene3D" id="6.10.250.1710">
    <property type="match status" value="1"/>
</dbReference>
<evidence type="ECO:0000256" key="5">
    <source>
        <dbReference type="ARBA" id="ARBA00042586"/>
    </source>
</evidence>
<dbReference type="GO" id="GO:0009898">
    <property type="term" value="C:cytoplasmic side of plasma membrane"/>
    <property type="evidence" value="ECO:0007669"/>
    <property type="project" value="TreeGrafter"/>
</dbReference>
<proteinExistence type="inferred from homology"/>
<evidence type="ECO:0000313" key="7">
    <source>
        <dbReference type="Proteomes" id="UP000008837"/>
    </source>
</evidence>
<comment type="similarity">
    <text evidence="2">Belongs to the SNF7 family.</text>
</comment>
<dbReference type="GO" id="GO:0032511">
    <property type="term" value="P:late endosome to vacuole transport via multivesicular body sorting pathway"/>
    <property type="evidence" value="ECO:0007669"/>
    <property type="project" value="TreeGrafter"/>
</dbReference>
<dbReference type="OMA" id="MKQIHGG"/>
<dbReference type="AlphaFoldDB" id="A8QD29"/>
<dbReference type="Proteomes" id="UP000008837">
    <property type="component" value="Unassembled WGS sequence"/>
</dbReference>
<dbReference type="OrthoDB" id="5592979at2759"/>
<evidence type="ECO:0000313" key="6">
    <source>
        <dbReference type="EMBL" id="EDP41548.1"/>
    </source>
</evidence>
<dbReference type="InterPro" id="IPR005024">
    <property type="entry name" value="Snf7_fam"/>
</dbReference>
<dbReference type="RefSeq" id="XP_001728762.1">
    <property type="nucleotide sequence ID" value="XM_001728710.1"/>
</dbReference>
<keyword evidence="7" id="KW-1185">Reference proteome</keyword>
<dbReference type="KEGG" id="mgl:MGL_4097"/>
<name>A8QD29_MALGO</name>
<comment type="caution">
    <text evidence="6">The sequence shown here is derived from an EMBL/GenBank/DDBJ whole genome shotgun (WGS) entry which is preliminary data.</text>
</comment>
<gene>
    <name evidence="6" type="ORF">MGL_4097</name>
</gene>
<dbReference type="PANTHER" id="PTHR22761">
    <property type="entry name" value="CHARGED MULTIVESICULAR BODY PROTEIN"/>
    <property type="match status" value="1"/>
</dbReference>